<proteinExistence type="predicted"/>
<sequence>MLHLGYMSFDYGHLMKTFTSENRSICERELALHGRVSLNTSSLYALPFECEGRVSPFKFAIAPDDAF</sequence>
<reference evidence="1 2" key="1">
    <citation type="journal article" date="2017" name="Genome Biol. Evol.">
        <title>Phytophthora megakarya and P. palmivora, closely related causal agents of cacao black pod rot, underwent increases in genome sizes and gene numbers by different mechanisms.</title>
        <authorList>
            <person name="Ali S.S."/>
            <person name="Shao J."/>
            <person name="Lary D.J."/>
            <person name="Kronmiller B."/>
            <person name="Shen D."/>
            <person name="Strem M.D."/>
            <person name="Amoako-Attah I."/>
            <person name="Akrofi A.Y."/>
            <person name="Begoude B.A."/>
            <person name="Ten Hoopen G.M."/>
            <person name="Coulibaly K."/>
            <person name="Kebe B.I."/>
            <person name="Melnick R.L."/>
            <person name="Guiltinan M.J."/>
            <person name="Tyler B.M."/>
            <person name="Meinhardt L.W."/>
            <person name="Bailey B.A."/>
        </authorList>
    </citation>
    <scope>NUCLEOTIDE SEQUENCE [LARGE SCALE GENOMIC DNA]</scope>
    <source>
        <strain evidence="2">sbr112.9</strain>
    </source>
</reference>
<comment type="caution">
    <text evidence="1">The sequence shown here is derived from an EMBL/GenBank/DDBJ whole genome shotgun (WGS) entry which is preliminary data.</text>
</comment>
<feature type="non-terminal residue" evidence="1">
    <location>
        <position position="67"/>
    </location>
</feature>
<keyword evidence="2" id="KW-1185">Reference proteome</keyword>
<evidence type="ECO:0000313" key="2">
    <source>
        <dbReference type="Proteomes" id="UP000237271"/>
    </source>
</evidence>
<dbReference type="OrthoDB" id="10394037at2759"/>
<name>A0A2P4XED6_9STRA</name>
<evidence type="ECO:0000313" key="1">
    <source>
        <dbReference type="EMBL" id="POM63910.1"/>
    </source>
</evidence>
<dbReference type="AlphaFoldDB" id="A0A2P4XED6"/>
<accession>A0A2P4XED6</accession>
<dbReference type="Proteomes" id="UP000237271">
    <property type="component" value="Unassembled WGS sequence"/>
</dbReference>
<gene>
    <name evidence="1" type="ORF">PHPALM_20630</name>
</gene>
<protein>
    <submittedName>
        <fullName evidence="1">ABCA1 lipid exporter</fullName>
    </submittedName>
</protein>
<dbReference type="EMBL" id="NCKW01011257">
    <property type="protein sequence ID" value="POM63910.1"/>
    <property type="molecule type" value="Genomic_DNA"/>
</dbReference>
<organism evidence="1 2">
    <name type="scientific">Phytophthora palmivora</name>
    <dbReference type="NCBI Taxonomy" id="4796"/>
    <lineage>
        <taxon>Eukaryota</taxon>
        <taxon>Sar</taxon>
        <taxon>Stramenopiles</taxon>
        <taxon>Oomycota</taxon>
        <taxon>Peronosporomycetes</taxon>
        <taxon>Peronosporales</taxon>
        <taxon>Peronosporaceae</taxon>
        <taxon>Phytophthora</taxon>
    </lineage>
</organism>